<organism evidence="1 2">
    <name type="scientific">Dreissena polymorpha</name>
    <name type="common">Zebra mussel</name>
    <name type="synonym">Mytilus polymorpha</name>
    <dbReference type="NCBI Taxonomy" id="45954"/>
    <lineage>
        <taxon>Eukaryota</taxon>
        <taxon>Metazoa</taxon>
        <taxon>Spiralia</taxon>
        <taxon>Lophotrochozoa</taxon>
        <taxon>Mollusca</taxon>
        <taxon>Bivalvia</taxon>
        <taxon>Autobranchia</taxon>
        <taxon>Heteroconchia</taxon>
        <taxon>Euheterodonta</taxon>
        <taxon>Imparidentia</taxon>
        <taxon>Neoheterodontei</taxon>
        <taxon>Myida</taxon>
        <taxon>Dreissenoidea</taxon>
        <taxon>Dreissenidae</taxon>
        <taxon>Dreissena</taxon>
    </lineage>
</organism>
<reference evidence="1" key="2">
    <citation type="submission" date="2020-11" db="EMBL/GenBank/DDBJ databases">
        <authorList>
            <person name="McCartney M.A."/>
            <person name="Auch B."/>
            <person name="Kono T."/>
            <person name="Mallez S."/>
            <person name="Becker A."/>
            <person name="Gohl D.M."/>
            <person name="Silverstein K.A.T."/>
            <person name="Koren S."/>
            <person name="Bechman K.B."/>
            <person name="Herman A."/>
            <person name="Abrahante J.E."/>
            <person name="Garbe J."/>
        </authorList>
    </citation>
    <scope>NUCLEOTIDE SEQUENCE</scope>
    <source>
        <strain evidence="1">Duluth1</strain>
        <tissue evidence="1">Whole animal</tissue>
    </source>
</reference>
<dbReference type="Proteomes" id="UP000828390">
    <property type="component" value="Unassembled WGS sequence"/>
</dbReference>
<sequence length="198" mass="22254">MKLTSLVAPAVKFKTSPRDSFKKHEHTVDEHQNNISADITINSEKLEELTSFKFFGATLPKDCTSTAEVRIRIAMATAAMARLSKRTMGCYRYHCSIIHASRPLTKKTDDGNRLAFHPWQRLLTAAVSHEIHAQRTIDSILSYQLGVGSQAMMPDARPSQAASLTPTLEILVVSIQRVVRKKKEKHKENIKENEDEGL</sequence>
<evidence type="ECO:0000313" key="1">
    <source>
        <dbReference type="EMBL" id="KAH3814226.1"/>
    </source>
</evidence>
<dbReference type="EMBL" id="JAIWYP010000006">
    <property type="protein sequence ID" value="KAH3814226.1"/>
    <property type="molecule type" value="Genomic_DNA"/>
</dbReference>
<accession>A0A9D4GEX6</accession>
<dbReference type="AlphaFoldDB" id="A0A9D4GEX6"/>
<evidence type="ECO:0000313" key="2">
    <source>
        <dbReference type="Proteomes" id="UP000828390"/>
    </source>
</evidence>
<gene>
    <name evidence="1" type="ORF">DPMN_142720</name>
</gene>
<protein>
    <submittedName>
        <fullName evidence="1">Uncharacterized protein</fullName>
    </submittedName>
</protein>
<reference evidence="1" key="1">
    <citation type="journal article" date="2019" name="bioRxiv">
        <title>The Genome of the Zebra Mussel, Dreissena polymorpha: A Resource for Invasive Species Research.</title>
        <authorList>
            <person name="McCartney M.A."/>
            <person name="Auch B."/>
            <person name="Kono T."/>
            <person name="Mallez S."/>
            <person name="Zhang Y."/>
            <person name="Obille A."/>
            <person name="Becker A."/>
            <person name="Abrahante J.E."/>
            <person name="Garbe J."/>
            <person name="Badalamenti J.P."/>
            <person name="Herman A."/>
            <person name="Mangelson H."/>
            <person name="Liachko I."/>
            <person name="Sullivan S."/>
            <person name="Sone E.D."/>
            <person name="Koren S."/>
            <person name="Silverstein K.A.T."/>
            <person name="Beckman K.B."/>
            <person name="Gohl D.M."/>
        </authorList>
    </citation>
    <scope>NUCLEOTIDE SEQUENCE</scope>
    <source>
        <strain evidence="1">Duluth1</strain>
        <tissue evidence="1">Whole animal</tissue>
    </source>
</reference>
<name>A0A9D4GEX6_DREPO</name>
<keyword evidence="2" id="KW-1185">Reference proteome</keyword>
<proteinExistence type="predicted"/>
<comment type="caution">
    <text evidence="1">The sequence shown here is derived from an EMBL/GenBank/DDBJ whole genome shotgun (WGS) entry which is preliminary data.</text>
</comment>